<dbReference type="AlphaFoldDB" id="A0AAJ1Q3X9"/>
<reference evidence="1" key="1">
    <citation type="submission" date="2023-05" db="EMBL/GenBank/DDBJ databases">
        <title>Cataloging the Phylogenetic Diversity of Human Bladder Bacteria.</title>
        <authorList>
            <person name="Du J."/>
        </authorList>
    </citation>
    <scope>NUCLEOTIDE SEQUENCE</scope>
    <source>
        <strain evidence="1">UMB1231</strain>
    </source>
</reference>
<comment type="caution">
    <text evidence="1">The sequence shown here is derived from an EMBL/GenBank/DDBJ whole genome shotgun (WGS) entry which is preliminary data.</text>
</comment>
<dbReference type="InterPro" id="IPR046698">
    <property type="entry name" value="PedC-like"/>
</dbReference>
<evidence type="ECO:0000313" key="1">
    <source>
        <dbReference type="EMBL" id="MDK7186369.1"/>
    </source>
</evidence>
<name>A0AAJ1Q3X9_9LACT</name>
<dbReference type="Proteomes" id="UP001229251">
    <property type="component" value="Unassembled WGS sequence"/>
</dbReference>
<dbReference type="SUPFAM" id="SSF52833">
    <property type="entry name" value="Thioredoxin-like"/>
    <property type="match status" value="1"/>
</dbReference>
<evidence type="ECO:0000313" key="2">
    <source>
        <dbReference type="Proteomes" id="UP001229251"/>
    </source>
</evidence>
<dbReference type="EMBL" id="JASOOE010000001">
    <property type="protein sequence ID" value="MDK7186369.1"/>
    <property type="molecule type" value="Genomic_DNA"/>
</dbReference>
<dbReference type="Gene3D" id="3.40.30.10">
    <property type="entry name" value="Glutaredoxin"/>
    <property type="match status" value="1"/>
</dbReference>
<protein>
    <submittedName>
        <fullName evidence="1">Conjugal transfer protein TraF</fullName>
    </submittedName>
</protein>
<dbReference type="RefSeq" id="WP_006907625.1">
    <property type="nucleotide sequence ID" value="NZ_CP138857.1"/>
</dbReference>
<dbReference type="InterPro" id="IPR036249">
    <property type="entry name" value="Thioredoxin-like_sf"/>
</dbReference>
<organism evidence="1 2">
    <name type="scientific">Facklamia hominis</name>
    <dbReference type="NCBI Taxonomy" id="178214"/>
    <lineage>
        <taxon>Bacteria</taxon>
        <taxon>Bacillati</taxon>
        <taxon>Bacillota</taxon>
        <taxon>Bacilli</taxon>
        <taxon>Lactobacillales</taxon>
        <taxon>Aerococcaceae</taxon>
        <taxon>Facklamia</taxon>
    </lineage>
</organism>
<accession>A0AAJ1Q3X9</accession>
<dbReference type="Pfam" id="PF20207">
    <property type="entry name" value="DUF6568"/>
    <property type="match status" value="1"/>
</dbReference>
<gene>
    <name evidence="1" type="primary">traF</name>
    <name evidence="1" type="ORF">QP433_00055</name>
</gene>
<sequence>MTTENEFLQIAEASFQAVDAEQAQALLDKKAGDLIFVARETCPYCRKFIKRLAKTTEEHSIPVYFLHSQVDDPAQSEATQALRDRYDLKTVPSLIYQDQEGVHTVSDSSMKPEDILAFLNR</sequence>
<proteinExistence type="predicted"/>